<dbReference type="NCBIfam" id="TIGR00756">
    <property type="entry name" value="PPR"/>
    <property type="match status" value="6"/>
</dbReference>
<feature type="repeat" description="PPR" evidence="4">
    <location>
        <begin position="209"/>
        <end position="243"/>
    </location>
</feature>
<proteinExistence type="inferred from homology"/>
<dbReference type="InterPro" id="IPR002885">
    <property type="entry name" value="PPR_rpt"/>
</dbReference>
<feature type="repeat" description="PPR" evidence="4">
    <location>
        <begin position="173"/>
        <end position="203"/>
    </location>
</feature>
<comment type="caution">
    <text evidence="6">The sequence shown here is derived from an EMBL/GenBank/DDBJ whole genome shotgun (WGS) entry which is preliminary data.</text>
</comment>
<dbReference type="PANTHER" id="PTHR47874">
    <property type="entry name" value="EXPRESSED PROTEIN"/>
    <property type="match status" value="1"/>
</dbReference>
<reference evidence="6" key="1">
    <citation type="submission" date="2020-07" db="EMBL/GenBank/DDBJ databases">
        <title>Genome sequence and genetic diversity analysis of an under-domesticated orphan crop, white fonio (Digitaria exilis).</title>
        <authorList>
            <person name="Bennetzen J.L."/>
            <person name="Chen S."/>
            <person name="Ma X."/>
            <person name="Wang X."/>
            <person name="Yssel A.E.J."/>
            <person name="Chaluvadi S.R."/>
            <person name="Johnson M."/>
            <person name="Gangashetty P."/>
            <person name="Hamidou F."/>
            <person name="Sanogo M.D."/>
            <person name="Zwaenepoel A."/>
            <person name="Wallace J."/>
            <person name="Van De Peer Y."/>
            <person name="Van Deynze A."/>
        </authorList>
    </citation>
    <scope>NUCLEOTIDE SEQUENCE</scope>
    <source>
        <tissue evidence="6">Leaves</tissue>
    </source>
</reference>
<name>A0A835FAK6_9POAL</name>
<accession>A0A835FAK6</accession>
<dbReference type="PROSITE" id="PS51375">
    <property type="entry name" value="PPR"/>
    <property type="match status" value="6"/>
</dbReference>
<feature type="compositionally biased region" description="Low complexity" evidence="5">
    <location>
        <begin position="1"/>
        <end position="16"/>
    </location>
</feature>
<evidence type="ECO:0000256" key="5">
    <source>
        <dbReference type="SAM" id="MobiDB-lite"/>
    </source>
</evidence>
<evidence type="ECO:0008006" key="8">
    <source>
        <dbReference type="Google" id="ProtNLM"/>
    </source>
</evidence>
<evidence type="ECO:0000313" key="7">
    <source>
        <dbReference type="Proteomes" id="UP000636709"/>
    </source>
</evidence>
<comment type="similarity">
    <text evidence="1">Belongs to the PPR family. P subfamily.</text>
</comment>
<feature type="compositionally biased region" description="Basic and acidic residues" evidence="5">
    <location>
        <begin position="41"/>
        <end position="51"/>
    </location>
</feature>
<feature type="compositionally biased region" description="Low complexity" evidence="5">
    <location>
        <begin position="23"/>
        <end position="40"/>
    </location>
</feature>
<dbReference type="Proteomes" id="UP000636709">
    <property type="component" value="Unassembled WGS sequence"/>
</dbReference>
<gene>
    <name evidence="6" type="ORF">HU200_015429</name>
</gene>
<keyword evidence="2" id="KW-0677">Repeat</keyword>
<dbReference type="OrthoDB" id="185373at2759"/>
<dbReference type="GO" id="GO:0003729">
    <property type="term" value="F:mRNA binding"/>
    <property type="evidence" value="ECO:0007669"/>
    <property type="project" value="InterPro"/>
</dbReference>
<dbReference type="Pfam" id="PF01535">
    <property type="entry name" value="PPR"/>
    <property type="match status" value="1"/>
</dbReference>
<feature type="repeat" description="PPR" evidence="4">
    <location>
        <begin position="279"/>
        <end position="313"/>
    </location>
</feature>
<dbReference type="PANTHER" id="PTHR47874:SF6">
    <property type="entry name" value="PENTATRICOPEPTIDE REPEAT-CONTAINING PROTEIN"/>
    <property type="match status" value="1"/>
</dbReference>
<protein>
    <recommendedName>
        <fullName evidence="8">Pentatricopeptide repeat-containing protein</fullName>
    </recommendedName>
</protein>
<feature type="repeat" description="PPR" evidence="4">
    <location>
        <begin position="244"/>
        <end position="278"/>
    </location>
</feature>
<keyword evidence="7" id="KW-1185">Reference proteome</keyword>
<dbReference type="EMBL" id="JACEFO010001603">
    <property type="protein sequence ID" value="KAF8733068.1"/>
    <property type="molecule type" value="Genomic_DNA"/>
</dbReference>
<evidence type="ECO:0000256" key="4">
    <source>
        <dbReference type="PROSITE-ProRule" id="PRU00708"/>
    </source>
</evidence>
<evidence type="ECO:0000313" key="6">
    <source>
        <dbReference type="EMBL" id="KAF8733068.1"/>
    </source>
</evidence>
<feature type="repeat" description="PPR" evidence="4">
    <location>
        <begin position="138"/>
        <end position="172"/>
    </location>
</feature>
<feature type="repeat" description="PPR" evidence="4">
    <location>
        <begin position="356"/>
        <end position="390"/>
    </location>
</feature>
<dbReference type="InterPro" id="IPR011990">
    <property type="entry name" value="TPR-like_helical_dom_sf"/>
</dbReference>
<keyword evidence="3" id="KW-0809">Transit peptide</keyword>
<evidence type="ECO:0000256" key="3">
    <source>
        <dbReference type="ARBA" id="ARBA00022946"/>
    </source>
</evidence>
<dbReference type="InterPro" id="IPR044179">
    <property type="entry name" value="PPR5-like"/>
</dbReference>
<dbReference type="SUPFAM" id="SSF48452">
    <property type="entry name" value="TPR-like"/>
    <property type="match status" value="1"/>
</dbReference>
<dbReference type="Gene3D" id="1.25.40.10">
    <property type="entry name" value="Tetratricopeptide repeat domain"/>
    <property type="match status" value="2"/>
</dbReference>
<sequence>MAAGPVAAPSSISVPSTRRHRALPASAAPREPPRAWGAAGAEERARRGKEAEVDDEEAERWRKEEVNRKIASRKALSVILRREATKAVLDKRKPGKGTRRLLPRTVLEAFHDRVAALRWDSALKVFELMRDQVWYRPHIGIYIKLITMLGKCKQPEKAHELFQAMIDEGCAPNLESYTALVSAYSRSGRLREAFDLLDRMKGTPGCVPDVQTYSILIKSCLHAYDFEKVKILLADMARAGIRPNTVTYNTLIDAYGKAGKFTEMESTLLKMLSQNCKPDVWTMNSTLRAFGSSGQIETMESCYEKFQASGISPNIKTYNILLDSYGKAKIAYGRADEVKKIKSVLRIVENSDITLDIVFFNCLVDAYGRVGCLAEMWEILDLMKEHRCKLDKVTCTTMIKWFLIKGIDDHRVQYLRDLKDGRITDDT</sequence>
<dbReference type="Pfam" id="PF13041">
    <property type="entry name" value="PPR_2"/>
    <property type="match status" value="3"/>
</dbReference>
<evidence type="ECO:0000256" key="1">
    <source>
        <dbReference type="ARBA" id="ARBA00007626"/>
    </source>
</evidence>
<evidence type="ECO:0000256" key="2">
    <source>
        <dbReference type="ARBA" id="ARBA00022737"/>
    </source>
</evidence>
<organism evidence="6 7">
    <name type="scientific">Digitaria exilis</name>
    <dbReference type="NCBI Taxonomy" id="1010633"/>
    <lineage>
        <taxon>Eukaryota</taxon>
        <taxon>Viridiplantae</taxon>
        <taxon>Streptophyta</taxon>
        <taxon>Embryophyta</taxon>
        <taxon>Tracheophyta</taxon>
        <taxon>Spermatophyta</taxon>
        <taxon>Magnoliopsida</taxon>
        <taxon>Liliopsida</taxon>
        <taxon>Poales</taxon>
        <taxon>Poaceae</taxon>
        <taxon>PACMAD clade</taxon>
        <taxon>Panicoideae</taxon>
        <taxon>Panicodae</taxon>
        <taxon>Paniceae</taxon>
        <taxon>Anthephorinae</taxon>
        <taxon>Digitaria</taxon>
    </lineage>
</organism>
<feature type="region of interest" description="Disordered" evidence="5">
    <location>
        <begin position="1"/>
        <end position="58"/>
    </location>
</feature>
<dbReference type="AlphaFoldDB" id="A0A835FAK6"/>